<feature type="domain" description="RCK N-terminal" evidence="9">
    <location>
        <begin position="404"/>
        <end position="519"/>
    </location>
</feature>
<feature type="transmembrane region" description="Helical" evidence="7">
    <location>
        <begin position="208"/>
        <end position="227"/>
    </location>
</feature>
<feature type="transmembrane region" description="Helical" evidence="7">
    <location>
        <begin position="347"/>
        <end position="371"/>
    </location>
</feature>
<evidence type="ECO:0000259" key="8">
    <source>
        <dbReference type="Pfam" id="PF00999"/>
    </source>
</evidence>
<accession>A0A1J4T8T5</accession>
<dbReference type="GO" id="GO:0006813">
    <property type="term" value="P:potassium ion transport"/>
    <property type="evidence" value="ECO:0007669"/>
    <property type="project" value="InterPro"/>
</dbReference>
<protein>
    <submittedName>
        <fullName evidence="10">Uncharacterized protein</fullName>
    </submittedName>
</protein>
<evidence type="ECO:0000256" key="1">
    <source>
        <dbReference type="ARBA" id="ARBA00004141"/>
    </source>
</evidence>
<dbReference type="PANTHER" id="PTHR42751">
    <property type="entry name" value="SODIUM/HYDROGEN EXCHANGER FAMILY/TRKA DOMAIN PROTEIN"/>
    <property type="match status" value="1"/>
</dbReference>
<organism evidence="10 11">
    <name type="scientific">Candidatus Falkowbacteria bacterium CG1_02_37_44</name>
    <dbReference type="NCBI Taxonomy" id="1805146"/>
    <lineage>
        <taxon>Bacteria</taxon>
        <taxon>Candidatus Falkowiibacteriota</taxon>
    </lineage>
</organism>
<sequence>METVFMDIGIILSIAIGIAFLAQVLKQPLIISYILTGIICGPFFLNLINSEKSFYHSFAQFGVILLLFLVGLSLNPEFLKKIGRISFVAGVGQVIFTALIGFFLLIALGFSPLVSFYLAVAITFSSTIIIIKLLSDKKDLRSVYGRYTVGLMLVQDIIAIIIMIILSSFGLEKSLFISLFLLFIKGVIIFSVVYFLARVVLPVVLDKVAESTEFLFVFTLGWCFALAGLGEWSGLSLEVGAIIAGLSLGTSKYQTEIFSRLKPLRDFFLVLFFIILGSQMQFKNFSEIYIGLAITLFVLVGNPLILYFLFRRMKFTRRNSFLAGLTAAQVSEFGFVLLFIAQAKGYIGADVLSIFTIVTLATIFISSYLIIYNEAIFKFINPFLEKFGRDKNKSDSAISEKFAVLVFGYHRLGWKICEALKEMNISFAVIDFDPGALKKLEDRHLPHYFGDATDVEFLSELPIDSAKLIISTLPDADDQITLIKHIRQANKKTMIIANLSHSRFLDDVYKAGANYIIMPHLISGEWMCNILKNNSWDKKTFSRLSQSQKDEMKLRFTLGHH</sequence>
<comment type="caution">
    <text evidence="10">The sequence shown here is derived from an EMBL/GenBank/DDBJ whole genome shotgun (WGS) entry which is preliminary data.</text>
</comment>
<keyword evidence="6 7" id="KW-0472">Membrane</keyword>
<dbReference type="Gene3D" id="1.20.1530.20">
    <property type="match status" value="1"/>
</dbReference>
<dbReference type="GO" id="GO:0015297">
    <property type="term" value="F:antiporter activity"/>
    <property type="evidence" value="ECO:0007669"/>
    <property type="project" value="InterPro"/>
</dbReference>
<dbReference type="EMBL" id="MNUU01000029">
    <property type="protein sequence ID" value="OIO07912.1"/>
    <property type="molecule type" value="Genomic_DNA"/>
</dbReference>
<dbReference type="Pfam" id="PF00999">
    <property type="entry name" value="Na_H_Exchanger"/>
    <property type="match status" value="1"/>
</dbReference>
<name>A0A1J4T8T5_9BACT</name>
<keyword evidence="5 7" id="KW-1133">Transmembrane helix</keyword>
<gene>
    <name evidence="10" type="ORF">AUJ27_01590</name>
</gene>
<evidence type="ECO:0000313" key="10">
    <source>
        <dbReference type="EMBL" id="OIO07912.1"/>
    </source>
</evidence>
<dbReference type="STRING" id="1805146.AUJ27_01590"/>
<feature type="transmembrane region" description="Helical" evidence="7">
    <location>
        <begin position="147"/>
        <end position="169"/>
    </location>
</feature>
<feature type="transmembrane region" description="Helical" evidence="7">
    <location>
        <begin position="29"/>
        <end position="48"/>
    </location>
</feature>
<dbReference type="InterPro" id="IPR036291">
    <property type="entry name" value="NAD(P)-bd_dom_sf"/>
</dbReference>
<feature type="transmembrane region" description="Helical" evidence="7">
    <location>
        <begin position="87"/>
        <end position="110"/>
    </location>
</feature>
<keyword evidence="4 7" id="KW-0812">Transmembrane</keyword>
<dbReference type="GO" id="GO:0016020">
    <property type="term" value="C:membrane"/>
    <property type="evidence" value="ECO:0007669"/>
    <property type="project" value="UniProtKB-SubCell"/>
</dbReference>
<feature type="transmembrane region" description="Helical" evidence="7">
    <location>
        <begin position="288"/>
        <end position="309"/>
    </location>
</feature>
<evidence type="ECO:0000256" key="5">
    <source>
        <dbReference type="ARBA" id="ARBA00022989"/>
    </source>
</evidence>
<feature type="domain" description="Cation/H+ exchanger transmembrane" evidence="8">
    <location>
        <begin position="12"/>
        <end position="366"/>
    </location>
</feature>
<comment type="similarity">
    <text evidence="2">Belongs to the monovalent cation:proton antiporter 2 (CPA2) transporter (TC 2.A.37) family.</text>
</comment>
<evidence type="ECO:0000256" key="4">
    <source>
        <dbReference type="ARBA" id="ARBA00022692"/>
    </source>
</evidence>
<dbReference type="AlphaFoldDB" id="A0A1J4T8T5"/>
<evidence type="ECO:0000313" key="11">
    <source>
        <dbReference type="Proteomes" id="UP000183192"/>
    </source>
</evidence>
<evidence type="ECO:0000259" key="9">
    <source>
        <dbReference type="Pfam" id="PF02254"/>
    </source>
</evidence>
<feature type="transmembrane region" description="Helical" evidence="7">
    <location>
        <begin position="321"/>
        <end position="341"/>
    </location>
</feature>
<evidence type="ECO:0000256" key="7">
    <source>
        <dbReference type="SAM" id="Phobius"/>
    </source>
</evidence>
<feature type="transmembrane region" description="Helical" evidence="7">
    <location>
        <begin position="54"/>
        <end position="75"/>
    </location>
</feature>
<keyword evidence="3" id="KW-0813">Transport</keyword>
<dbReference type="InterPro" id="IPR003148">
    <property type="entry name" value="RCK_N"/>
</dbReference>
<evidence type="ECO:0000256" key="2">
    <source>
        <dbReference type="ARBA" id="ARBA00005551"/>
    </source>
</evidence>
<dbReference type="Proteomes" id="UP000183192">
    <property type="component" value="Unassembled WGS sequence"/>
</dbReference>
<dbReference type="Gene3D" id="3.40.50.720">
    <property type="entry name" value="NAD(P)-binding Rossmann-like Domain"/>
    <property type="match status" value="1"/>
</dbReference>
<dbReference type="SUPFAM" id="SSF51735">
    <property type="entry name" value="NAD(P)-binding Rossmann-fold domains"/>
    <property type="match status" value="1"/>
</dbReference>
<feature type="transmembrane region" description="Helical" evidence="7">
    <location>
        <begin position="175"/>
        <end position="196"/>
    </location>
</feature>
<comment type="subcellular location">
    <subcellularLocation>
        <location evidence="1">Membrane</location>
        <topology evidence="1">Multi-pass membrane protein</topology>
    </subcellularLocation>
</comment>
<dbReference type="Pfam" id="PF02254">
    <property type="entry name" value="TrkA_N"/>
    <property type="match status" value="1"/>
</dbReference>
<reference evidence="10 11" key="1">
    <citation type="journal article" date="2016" name="Environ. Microbiol.">
        <title>Genomic resolution of a cold subsurface aquifer community provides metabolic insights for novel microbes adapted to high CO concentrations.</title>
        <authorList>
            <person name="Probst A.J."/>
            <person name="Castelle C.J."/>
            <person name="Singh A."/>
            <person name="Brown C.T."/>
            <person name="Anantharaman K."/>
            <person name="Sharon I."/>
            <person name="Hug L.A."/>
            <person name="Burstein D."/>
            <person name="Emerson J.B."/>
            <person name="Thomas B.C."/>
            <person name="Banfield J.F."/>
        </authorList>
    </citation>
    <scope>NUCLEOTIDE SEQUENCE [LARGE SCALE GENOMIC DNA]</scope>
    <source>
        <strain evidence="10">CG1_02_37_44</strain>
    </source>
</reference>
<dbReference type="InterPro" id="IPR038770">
    <property type="entry name" value="Na+/solute_symporter_sf"/>
</dbReference>
<feature type="transmembrane region" description="Helical" evidence="7">
    <location>
        <begin position="116"/>
        <end position="135"/>
    </location>
</feature>
<feature type="transmembrane region" description="Helical" evidence="7">
    <location>
        <begin position="6"/>
        <end position="22"/>
    </location>
</feature>
<evidence type="ECO:0000256" key="3">
    <source>
        <dbReference type="ARBA" id="ARBA00022448"/>
    </source>
</evidence>
<dbReference type="InterPro" id="IPR006153">
    <property type="entry name" value="Cation/H_exchanger_TM"/>
</dbReference>
<evidence type="ECO:0000256" key="6">
    <source>
        <dbReference type="ARBA" id="ARBA00023136"/>
    </source>
</evidence>
<dbReference type="PANTHER" id="PTHR42751:SF3">
    <property type="entry name" value="SODIUM_GLUTAMATE SYMPORTER"/>
    <property type="match status" value="1"/>
</dbReference>
<dbReference type="GO" id="GO:1902600">
    <property type="term" value="P:proton transmembrane transport"/>
    <property type="evidence" value="ECO:0007669"/>
    <property type="project" value="InterPro"/>
</dbReference>
<proteinExistence type="inferred from homology"/>